<sequence>MVWSVLFALAVYLPAGIWAFVTFAKAKTLRWYTLIMIPIIFVVGGSLASFVIGSIIGVALAFVYNAGFFVMSTWIPFLWALIQILVVMVGSYSTITTIL</sequence>
<evidence type="ECO:0000256" key="4">
    <source>
        <dbReference type="ARBA" id="ARBA00022989"/>
    </source>
</evidence>
<comment type="subcellular location">
    <subcellularLocation>
        <location evidence="1">Membrane</location>
        <topology evidence="1">Multi-pass membrane protein</topology>
    </subcellularLocation>
</comment>
<dbReference type="GO" id="GO:0016020">
    <property type="term" value="C:membrane"/>
    <property type="evidence" value="ECO:0007669"/>
    <property type="project" value="UniProtKB-SubCell"/>
</dbReference>
<accession>A0AAD5JPK6</accession>
<dbReference type="InterPro" id="IPR019334">
    <property type="entry name" value="TMEM170A/B/YPR153W-like"/>
</dbReference>
<reference evidence="7" key="2">
    <citation type="submission" date="2023-02" db="EMBL/GenBank/DDBJ databases">
        <authorList>
            <consortium name="DOE Joint Genome Institute"/>
            <person name="Mondo S.J."/>
            <person name="Chang Y."/>
            <person name="Wang Y."/>
            <person name="Ahrendt S."/>
            <person name="Andreopoulos W."/>
            <person name="Barry K."/>
            <person name="Beard J."/>
            <person name="Benny G.L."/>
            <person name="Blankenship S."/>
            <person name="Bonito G."/>
            <person name="Cuomo C."/>
            <person name="Desiro A."/>
            <person name="Gervers K.A."/>
            <person name="Hundley H."/>
            <person name="Kuo A."/>
            <person name="LaButti K."/>
            <person name="Lang B.F."/>
            <person name="Lipzen A."/>
            <person name="O'Donnell K."/>
            <person name="Pangilinan J."/>
            <person name="Reynolds N."/>
            <person name="Sandor L."/>
            <person name="Smith M.W."/>
            <person name="Tsang A."/>
            <person name="Grigoriev I.V."/>
            <person name="Stajich J.E."/>
            <person name="Spatafora J.W."/>
        </authorList>
    </citation>
    <scope>NUCLEOTIDE SEQUENCE</scope>
    <source>
        <strain evidence="7">RSA 2281</strain>
    </source>
</reference>
<evidence type="ECO:0000256" key="1">
    <source>
        <dbReference type="ARBA" id="ARBA00004141"/>
    </source>
</evidence>
<dbReference type="Proteomes" id="UP001209540">
    <property type="component" value="Unassembled WGS sequence"/>
</dbReference>
<protein>
    <submittedName>
        <fullName evidence="7">Uncharacterized protein</fullName>
    </submittedName>
</protein>
<keyword evidence="4 6" id="KW-1133">Transmembrane helix</keyword>
<evidence type="ECO:0000256" key="6">
    <source>
        <dbReference type="SAM" id="Phobius"/>
    </source>
</evidence>
<gene>
    <name evidence="7" type="ORF">BDA99DRAFT_524505</name>
</gene>
<keyword evidence="3 6" id="KW-0812">Transmembrane</keyword>
<dbReference type="AlphaFoldDB" id="A0AAD5JPK6"/>
<dbReference type="PANTHER" id="PTHR22779:SF6">
    <property type="entry name" value="SD17342P"/>
    <property type="match status" value="1"/>
</dbReference>
<evidence type="ECO:0000256" key="5">
    <source>
        <dbReference type="ARBA" id="ARBA00023136"/>
    </source>
</evidence>
<evidence type="ECO:0000313" key="7">
    <source>
        <dbReference type="EMBL" id="KAI9248799.1"/>
    </source>
</evidence>
<feature type="transmembrane region" description="Helical" evidence="6">
    <location>
        <begin position="6"/>
        <end position="24"/>
    </location>
</feature>
<name>A0AAD5JPK6_9FUNG</name>
<evidence type="ECO:0000313" key="8">
    <source>
        <dbReference type="Proteomes" id="UP001209540"/>
    </source>
</evidence>
<feature type="transmembrane region" description="Helical" evidence="6">
    <location>
        <begin position="31"/>
        <end position="64"/>
    </location>
</feature>
<comment type="similarity">
    <text evidence="2">Belongs to the TMEM170 family.</text>
</comment>
<dbReference type="EMBL" id="JAIXMP010000037">
    <property type="protein sequence ID" value="KAI9248799.1"/>
    <property type="molecule type" value="Genomic_DNA"/>
</dbReference>
<organism evidence="7 8">
    <name type="scientific">Phascolomyces articulosus</name>
    <dbReference type="NCBI Taxonomy" id="60185"/>
    <lineage>
        <taxon>Eukaryota</taxon>
        <taxon>Fungi</taxon>
        <taxon>Fungi incertae sedis</taxon>
        <taxon>Mucoromycota</taxon>
        <taxon>Mucoromycotina</taxon>
        <taxon>Mucoromycetes</taxon>
        <taxon>Mucorales</taxon>
        <taxon>Lichtheimiaceae</taxon>
        <taxon>Phascolomyces</taxon>
    </lineage>
</organism>
<keyword evidence="5 6" id="KW-0472">Membrane</keyword>
<evidence type="ECO:0000256" key="3">
    <source>
        <dbReference type="ARBA" id="ARBA00022692"/>
    </source>
</evidence>
<proteinExistence type="inferred from homology"/>
<comment type="caution">
    <text evidence="7">The sequence shown here is derived from an EMBL/GenBank/DDBJ whole genome shotgun (WGS) entry which is preliminary data.</text>
</comment>
<keyword evidence="8" id="KW-1185">Reference proteome</keyword>
<reference evidence="7" key="1">
    <citation type="journal article" date="2022" name="IScience">
        <title>Evolution of zygomycete secretomes and the origins of terrestrial fungal ecologies.</title>
        <authorList>
            <person name="Chang Y."/>
            <person name="Wang Y."/>
            <person name="Mondo S."/>
            <person name="Ahrendt S."/>
            <person name="Andreopoulos W."/>
            <person name="Barry K."/>
            <person name="Beard J."/>
            <person name="Benny G.L."/>
            <person name="Blankenship S."/>
            <person name="Bonito G."/>
            <person name="Cuomo C."/>
            <person name="Desiro A."/>
            <person name="Gervers K.A."/>
            <person name="Hundley H."/>
            <person name="Kuo A."/>
            <person name="LaButti K."/>
            <person name="Lang B.F."/>
            <person name="Lipzen A."/>
            <person name="O'Donnell K."/>
            <person name="Pangilinan J."/>
            <person name="Reynolds N."/>
            <person name="Sandor L."/>
            <person name="Smith M.E."/>
            <person name="Tsang A."/>
            <person name="Grigoriev I.V."/>
            <person name="Stajich J.E."/>
            <person name="Spatafora J.W."/>
        </authorList>
    </citation>
    <scope>NUCLEOTIDE SEQUENCE</scope>
    <source>
        <strain evidence="7">RSA 2281</strain>
    </source>
</reference>
<evidence type="ECO:0000256" key="2">
    <source>
        <dbReference type="ARBA" id="ARBA00006325"/>
    </source>
</evidence>
<dbReference type="Pfam" id="PF10190">
    <property type="entry name" value="Tmemb_170"/>
    <property type="match status" value="1"/>
</dbReference>
<feature type="transmembrane region" description="Helical" evidence="6">
    <location>
        <begin position="76"/>
        <end position="95"/>
    </location>
</feature>
<dbReference type="PANTHER" id="PTHR22779">
    <property type="entry name" value="SD17342P"/>
    <property type="match status" value="1"/>
</dbReference>